<dbReference type="InterPro" id="IPR031322">
    <property type="entry name" value="Shikimate/glucono_kinase"/>
</dbReference>
<dbReference type="EC" id="2.7.1.12" evidence="3 10"/>
<dbReference type="SUPFAM" id="SSF52540">
    <property type="entry name" value="P-loop containing nucleoside triphosphate hydrolases"/>
    <property type="match status" value="1"/>
</dbReference>
<keyword evidence="8" id="KW-0311">Gluconate utilization</keyword>
<evidence type="ECO:0000256" key="2">
    <source>
        <dbReference type="ARBA" id="ARBA00008420"/>
    </source>
</evidence>
<dbReference type="Gene3D" id="3.40.50.300">
    <property type="entry name" value="P-loop containing nucleotide triphosphate hydrolases"/>
    <property type="match status" value="1"/>
</dbReference>
<dbReference type="GO" id="GO:0019521">
    <property type="term" value="P:D-gluconate metabolic process"/>
    <property type="evidence" value="ECO:0007669"/>
    <property type="project" value="UniProtKB-KW"/>
</dbReference>
<dbReference type="GO" id="GO:0005524">
    <property type="term" value="F:ATP binding"/>
    <property type="evidence" value="ECO:0007669"/>
    <property type="project" value="UniProtKB-KW"/>
</dbReference>
<dbReference type="AlphaFoldDB" id="A0AAD1H191"/>
<keyword evidence="4 10" id="KW-0808">Transferase</keyword>
<dbReference type="FunFam" id="3.40.50.300:FF:000522">
    <property type="entry name" value="Gluconokinase"/>
    <property type="match status" value="1"/>
</dbReference>
<keyword evidence="7 10" id="KW-0067">ATP-binding</keyword>
<keyword evidence="6 10" id="KW-0418">Kinase</keyword>
<feature type="region of interest" description="Disordered" evidence="11">
    <location>
        <begin position="1"/>
        <end position="28"/>
    </location>
</feature>
<dbReference type="PANTHER" id="PTHR43442:SF3">
    <property type="entry name" value="GLUCONOKINASE-RELATED"/>
    <property type="match status" value="1"/>
</dbReference>
<sequence length="193" mass="20372">MAADADLSQSKRRDRSSRGPGPIVVMGVSGSGKSTVGAALARRLGVPFADADAFHPRANIAKMAAGEPLNDQDRFPWLEAVGKWLAAHRDGGVTSCSALTRKYRDQLRSHCPDVEFLHLSGSPELIRHRQAGRTGHFMPATLLDSQFDTLEPLGPDERGVTVDVDQSVDAIVETFLAGFAPPRGGGAGTASGG</sequence>
<reference evidence="12 13" key="1">
    <citation type="submission" date="2019-12" db="EMBL/GenBank/DDBJ databases">
        <title>Complete genome sequence of Mycolicibacterium xenopi str. JCM15661T.</title>
        <authorList>
            <person name="Yoshida M."/>
            <person name="Fukano H."/>
            <person name="Asakura T."/>
            <person name="Hoshino Y."/>
        </authorList>
    </citation>
    <scope>NUCLEOTIDE SEQUENCE [LARGE SCALE GENOMIC DNA]</scope>
    <source>
        <strain evidence="12 13">JCM 15661T</strain>
    </source>
</reference>
<evidence type="ECO:0000256" key="8">
    <source>
        <dbReference type="ARBA" id="ARBA00023064"/>
    </source>
</evidence>
<comment type="catalytic activity">
    <reaction evidence="9 10">
        <text>D-gluconate + ATP = 6-phospho-D-gluconate + ADP + H(+)</text>
        <dbReference type="Rhea" id="RHEA:19433"/>
        <dbReference type="ChEBI" id="CHEBI:15378"/>
        <dbReference type="ChEBI" id="CHEBI:18391"/>
        <dbReference type="ChEBI" id="CHEBI:30616"/>
        <dbReference type="ChEBI" id="CHEBI:58759"/>
        <dbReference type="ChEBI" id="CHEBI:456216"/>
        <dbReference type="EC" id="2.7.1.12"/>
    </reaction>
</comment>
<dbReference type="NCBIfam" id="TIGR01313">
    <property type="entry name" value="therm_gnt_kin"/>
    <property type="match status" value="1"/>
</dbReference>
<evidence type="ECO:0000256" key="1">
    <source>
        <dbReference type="ARBA" id="ARBA00004761"/>
    </source>
</evidence>
<dbReference type="EMBL" id="AP022314">
    <property type="protein sequence ID" value="BBU22580.1"/>
    <property type="molecule type" value="Genomic_DNA"/>
</dbReference>
<protein>
    <recommendedName>
        <fullName evidence="3 10">Gluconokinase</fullName>
        <ecNumber evidence="3 10">2.7.1.12</ecNumber>
    </recommendedName>
</protein>
<evidence type="ECO:0000313" key="13">
    <source>
        <dbReference type="Proteomes" id="UP000464624"/>
    </source>
</evidence>
<organism evidence="12 13">
    <name type="scientific">Mycobacterium xenopi</name>
    <dbReference type="NCBI Taxonomy" id="1789"/>
    <lineage>
        <taxon>Bacteria</taxon>
        <taxon>Bacillati</taxon>
        <taxon>Actinomycetota</taxon>
        <taxon>Actinomycetes</taxon>
        <taxon>Mycobacteriales</taxon>
        <taxon>Mycobacteriaceae</taxon>
        <taxon>Mycobacterium</taxon>
    </lineage>
</organism>
<dbReference type="Pfam" id="PF01202">
    <property type="entry name" value="SKI"/>
    <property type="match status" value="1"/>
</dbReference>
<dbReference type="CDD" id="cd02021">
    <property type="entry name" value="GntK"/>
    <property type="match status" value="1"/>
</dbReference>
<dbReference type="InterPro" id="IPR027417">
    <property type="entry name" value="P-loop_NTPase"/>
</dbReference>
<evidence type="ECO:0000256" key="9">
    <source>
        <dbReference type="ARBA" id="ARBA00048090"/>
    </source>
</evidence>
<evidence type="ECO:0000313" key="12">
    <source>
        <dbReference type="EMBL" id="BBU22580.1"/>
    </source>
</evidence>
<dbReference type="GO" id="GO:0005737">
    <property type="term" value="C:cytoplasm"/>
    <property type="evidence" value="ECO:0007669"/>
    <property type="project" value="TreeGrafter"/>
</dbReference>
<evidence type="ECO:0000256" key="3">
    <source>
        <dbReference type="ARBA" id="ARBA00012054"/>
    </source>
</evidence>
<dbReference type="PANTHER" id="PTHR43442">
    <property type="entry name" value="GLUCONOKINASE-RELATED"/>
    <property type="match status" value="1"/>
</dbReference>
<gene>
    <name evidence="12" type="primary">aroK_1</name>
    <name evidence="12" type="ORF">MYXE_23700</name>
</gene>
<dbReference type="KEGG" id="mxe:MYXE_23700"/>
<dbReference type="Proteomes" id="UP000464624">
    <property type="component" value="Chromosome"/>
</dbReference>
<dbReference type="InterPro" id="IPR006001">
    <property type="entry name" value="Therm_gnt_kin"/>
</dbReference>
<evidence type="ECO:0000256" key="5">
    <source>
        <dbReference type="ARBA" id="ARBA00022741"/>
    </source>
</evidence>
<comment type="similarity">
    <text evidence="2 10">Belongs to the gluconokinase GntK/GntV family.</text>
</comment>
<comment type="pathway">
    <text evidence="1">Carbohydrate acid metabolism.</text>
</comment>
<evidence type="ECO:0000256" key="6">
    <source>
        <dbReference type="ARBA" id="ARBA00022777"/>
    </source>
</evidence>
<proteinExistence type="inferred from homology"/>
<dbReference type="GO" id="GO:0046316">
    <property type="term" value="F:gluconokinase activity"/>
    <property type="evidence" value="ECO:0007669"/>
    <property type="project" value="UniProtKB-EC"/>
</dbReference>
<evidence type="ECO:0000256" key="10">
    <source>
        <dbReference type="RuleBase" id="RU363066"/>
    </source>
</evidence>
<evidence type="ECO:0000256" key="11">
    <source>
        <dbReference type="SAM" id="MobiDB-lite"/>
    </source>
</evidence>
<name>A0AAD1H191_MYCXE</name>
<keyword evidence="5 10" id="KW-0547">Nucleotide-binding</keyword>
<evidence type="ECO:0000256" key="7">
    <source>
        <dbReference type="ARBA" id="ARBA00022840"/>
    </source>
</evidence>
<evidence type="ECO:0000256" key="4">
    <source>
        <dbReference type="ARBA" id="ARBA00022679"/>
    </source>
</evidence>
<accession>A0AAD1H191</accession>